<feature type="compositionally biased region" description="Acidic residues" evidence="1">
    <location>
        <begin position="242"/>
        <end position="251"/>
    </location>
</feature>
<dbReference type="Proteomes" id="UP000184267">
    <property type="component" value="Unassembled WGS sequence"/>
</dbReference>
<proteinExistence type="predicted"/>
<accession>A0A1M2VUC2</accession>
<evidence type="ECO:0000313" key="2">
    <source>
        <dbReference type="EMBL" id="OJT11158.1"/>
    </source>
</evidence>
<evidence type="ECO:0000256" key="1">
    <source>
        <dbReference type="SAM" id="MobiDB-lite"/>
    </source>
</evidence>
<dbReference type="OMA" id="MPRETIH"/>
<dbReference type="AlphaFoldDB" id="A0A1M2VUC2"/>
<protein>
    <submittedName>
        <fullName evidence="2">Uncharacterized protein</fullName>
    </submittedName>
</protein>
<name>A0A1M2VUC2_TRAPU</name>
<gene>
    <name evidence="2" type="ORF">TRAPUB_12314</name>
</gene>
<feature type="compositionally biased region" description="Low complexity" evidence="1">
    <location>
        <begin position="215"/>
        <end position="241"/>
    </location>
</feature>
<feature type="region of interest" description="Disordered" evidence="1">
    <location>
        <begin position="215"/>
        <end position="277"/>
    </location>
</feature>
<sequence>MAIFHLFTLARGLARLGFEHVNCVHLVLSSESTEGPCTSGLTMMLPTCDPDYLDPDFFDDWLETIQGPIITAAADDDDDHRAFLLRMVLTYRAFAQHNPAVNMDDYVVFTGMFVQAALALQVNDDAATDLQAIDDWMTETIPLEILEPRDLPPRTEVQFGAPPVAWRILGHTIVSTNNWTSPNLDTTRRPETIHILSSVPAYSRALAAGSTAAATGTSVGAGSTAAATGTPAVAAATAEPATEADNDEGFESDSYSDMPSLKTASDGSGGGNNSDFE</sequence>
<organism evidence="2 3">
    <name type="scientific">Trametes pubescens</name>
    <name type="common">White-rot fungus</name>
    <dbReference type="NCBI Taxonomy" id="154538"/>
    <lineage>
        <taxon>Eukaryota</taxon>
        <taxon>Fungi</taxon>
        <taxon>Dikarya</taxon>
        <taxon>Basidiomycota</taxon>
        <taxon>Agaricomycotina</taxon>
        <taxon>Agaricomycetes</taxon>
        <taxon>Polyporales</taxon>
        <taxon>Polyporaceae</taxon>
        <taxon>Trametes</taxon>
    </lineage>
</organism>
<reference evidence="2 3" key="1">
    <citation type="submission" date="2016-10" db="EMBL/GenBank/DDBJ databases">
        <title>Genome sequence of the basidiomycete white-rot fungus Trametes pubescens.</title>
        <authorList>
            <person name="Makela M.R."/>
            <person name="Granchi Z."/>
            <person name="Peng M."/>
            <person name="De Vries R.P."/>
            <person name="Grigoriev I."/>
            <person name="Riley R."/>
            <person name="Hilden K."/>
        </authorList>
    </citation>
    <scope>NUCLEOTIDE SEQUENCE [LARGE SCALE GENOMIC DNA]</scope>
    <source>
        <strain evidence="2 3">FBCC735</strain>
    </source>
</reference>
<feature type="compositionally biased region" description="Gly residues" evidence="1">
    <location>
        <begin position="267"/>
        <end position="277"/>
    </location>
</feature>
<keyword evidence="3" id="KW-1185">Reference proteome</keyword>
<evidence type="ECO:0000313" key="3">
    <source>
        <dbReference type="Proteomes" id="UP000184267"/>
    </source>
</evidence>
<dbReference type="EMBL" id="MNAD01000682">
    <property type="protein sequence ID" value="OJT11158.1"/>
    <property type="molecule type" value="Genomic_DNA"/>
</dbReference>
<comment type="caution">
    <text evidence="2">The sequence shown here is derived from an EMBL/GenBank/DDBJ whole genome shotgun (WGS) entry which is preliminary data.</text>
</comment>